<evidence type="ECO:0000256" key="1">
    <source>
        <dbReference type="ARBA" id="ARBA00004442"/>
    </source>
</evidence>
<evidence type="ECO:0000256" key="2">
    <source>
        <dbReference type="ARBA" id="ARBA00023136"/>
    </source>
</evidence>
<dbReference type="Gene3D" id="2.120.10.30">
    <property type="entry name" value="TolB, C-terminal domain"/>
    <property type="match status" value="1"/>
</dbReference>
<dbReference type="SUPFAM" id="SSF48452">
    <property type="entry name" value="TPR-like"/>
    <property type="match status" value="1"/>
</dbReference>
<dbReference type="PROSITE" id="PS50005">
    <property type="entry name" value="TPR"/>
    <property type="match status" value="3"/>
</dbReference>
<dbReference type="AlphaFoldDB" id="H5SGJ6"/>
<sequence length="670" mass="75409">MARLTLLTVWAIAFLWAQSGKVRKLLSEADKEYYVYRNPERAAELYKEVLSLDPTNQYAAYRLARCYWYTNNTEQAVEAYQKALAINAETNDTIYLDLGIAQKKLGRYPEATQAFREFLSRHKTQDILRKQAEVELEGCTLAQRLLAQQPDYELVALTAINTQASEYAPTLFVVKSDTFLIFTSHRAGGQSTARFPEYGEPTYSDLWVVQLKSDTLLLGKATGKVQNLGKRVNTAANDGSAVISPDGLTMYYSICGQGKYRKFWGCSIYQSTFDPQKKEWGPFEKIEALAGQREVVVNSRGKKKLVPTYDAQPTLSPDGNLMYFVSDRDGGLGGTDIWYAQRVGKEWGAPVHAGKIINTPFNEIYPHVGRDGKTLYFASDGHPGLGGYDIFRAEGRLATWQQPQNLGSPINSSYDDFSLFWVKQDTMGFVASNRPGGRGRDDIYIVKRIFRPKIELAVHGTVRDGSTKLPIPFATVTLYEVKGDKLVPLDTFNTDQSAAYRFMLSPGKDYRLIGNAPEYLANEVAVSTKDATASMDLEADIDIYLDRIEIARPVVLQNIYFDFDKYDIRPDAATELDRLVTLLQQNPKLRILIGAHTDTNGSETYNLKLSNNRAKSVVEYLKSKGINPDRLSWVGYGESQPLIYPELSDADEQANRRAEFRILGLDFSER</sequence>
<evidence type="ECO:0000256" key="4">
    <source>
        <dbReference type="PROSITE-ProRule" id="PRU00339"/>
    </source>
</evidence>
<dbReference type="PROSITE" id="PS51123">
    <property type="entry name" value="OMPA_2"/>
    <property type="match status" value="1"/>
</dbReference>
<dbReference type="SUPFAM" id="SSF82171">
    <property type="entry name" value="DPP6 N-terminal domain-like"/>
    <property type="match status" value="1"/>
</dbReference>
<dbReference type="CDD" id="cd07185">
    <property type="entry name" value="OmpA_C-like"/>
    <property type="match status" value="1"/>
</dbReference>
<dbReference type="InterPro" id="IPR011990">
    <property type="entry name" value="TPR-like_helical_dom_sf"/>
</dbReference>
<dbReference type="InterPro" id="IPR008969">
    <property type="entry name" value="CarboxyPept-like_regulatory"/>
</dbReference>
<dbReference type="Pfam" id="PF00691">
    <property type="entry name" value="OmpA"/>
    <property type="match status" value="1"/>
</dbReference>
<dbReference type="InterPro" id="IPR006664">
    <property type="entry name" value="OMP_bac"/>
</dbReference>
<evidence type="ECO:0000259" key="6">
    <source>
        <dbReference type="PROSITE" id="PS51123"/>
    </source>
</evidence>
<dbReference type="PANTHER" id="PTHR30329:SF21">
    <property type="entry name" value="LIPOPROTEIN YIAD-RELATED"/>
    <property type="match status" value="1"/>
</dbReference>
<dbReference type="Pfam" id="PF14559">
    <property type="entry name" value="TPR_19"/>
    <property type="match status" value="1"/>
</dbReference>
<protein>
    <submittedName>
        <fullName evidence="7">Outer membrane protein OmpA family protein</fullName>
    </submittedName>
</protein>
<evidence type="ECO:0000256" key="3">
    <source>
        <dbReference type="ARBA" id="ARBA00023237"/>
    </source>
</evidence>
<feature type="repeat" description="TPR" evidence="4">
    <location>
        <begin position="92"/>
        <end position="125"/>
    </location>
</feature>
<dbReference type="Gene3D" id="1.25.40.10">
    <property type="entry name" value="Tetratricopeptide repeat domain"/>
    <property type="match status" value="1"/>
</dbReference>
<dbReference type="SUPFAM" id="SSF103088">
    <property type="entry name" value="OmpA-like"/>
    <property type="match status" value="1"/>
</dbReference>
<proteinExistence type="predicted"/>
<accession>H5SGJ6</accession>
<dbReference type="InterPro" id="IPR036737">
    <property type="entry name" value="OmpA-like_sf"/>
</dbReference>
<dbReference type="SUPFAM" id="SSF49464">
    <property type="entry name" value="Carboxypeptidase regulatory domain-like"/>
    <property type="match status" value="1"/>
</dbReference>
<comment type="subcellular location">
    <subcellularLocation>
        <location evidence="1">Cell outer membrane</location>
    </subcellularLocation>
</comment>
<feature type="repeat" description="TPR" evidence="4">
    <location>
        <begin position="23"/>
        <end position="56"/>
    </location>
</feature>
<dbReference type="SMART" id="SM00028">
    <property type="entry name" value="TPR"/>
    <property type="match status" value="3"/>
</dbReference>
<organism evidence="7">
    <name type="scientific">uncultured Bacteroidota bacterium</name>
    <dbReference type="NCBI Taxonomy" id="152509"/>
    <lineage>
        <taxon>Bacteria</taxon>
        <taxon>Pseudomonadati</taxon>
        <taxon>Bacteroidota</taxon>
        <taxon>environmental samples</taxon>
    </lineage>
</organism>
<feature type="repeat" description="TPR" evidence="4">
    <location>
        <begin position="57"/>
        <end position="90"/>
    </location>
</feature>
<keyword evidence="2 5" id="KW-0472">Membrane</keyword>
<evidence type="ECO:0000313" key="7">
    <source>
        <dbReference type="EMBL" id="BAL55282.1"/>
    </source>
</evidence>
<dbReference type="InterPro" id="IPR019734">
    <property type="entry name" value="TPR_rpt"/>
</dbReference>
<feature type="domain" description="OmpA-like" evidence="6">
    <location>
        <begin position="548"/>
        <end position="666"/>
    </location>
</feature>
<dbReference type="GO" id="GO:0009279">
    <property type="term" value="C:cell outer membrane"/>
    <property type="evidence" value="ECO:0007669"/>
    <property type="project" value="UniProtKB-SubCell"/>
</dbReference>
<reference evidence="7" key="2">
    <citation type="journal article" date="2012" name="PLoS ONE">
        <title>A Deeply Branching Thermophilic Bacterium with an Ancient Acetyl-CoA Pathway Dominates a Subsurface Ecosystem.</title>
        <authorList>
            <person name="Takami H."/>
            <person name="Noguchi H."/>
            <person name="Takaki Y."/>
            <person name="Uchiyama I."/>
            <person name="Toyoda A."/>
            <person name="Nishi S."/>
            <person name="Chee G.-J."/>
            <person name="Arai W."/>
            <person name="Nunoura T."/>
            <person name="Itoh T."/>
            <person name="Hattori M."/>
            <person name="Takai K."/>
        </authorList>
    </citation>
    <scope>NUCLEOTIDE SEQUENCE</scope>
</reference>
<dbReference type="Gene3D" id="2.60.40.1120">
    <property type="entry name" value="Carboxypeptidase-like, regulatory domain"/>
    <property type="match status" value="1"/>
</dbReference>
<keyword evidence="3" id="KW-0998">Cell outer membrane</keyword>
<name>H5SGJ6_9BACT</name>
<dbReference type="Gene3D" id="3.30.1330.60">
    <property type="entry name" value="OmpA-like domain"/>
    <property type="match status" value="1"/>
</dbReference>
<dbReference type="InterPro" id="IPR006665">
    <property type="entry name" value="OmpA-like"/>
</dbReference>
<dbReference type="InterPro" id="IPR011659">
    <property type="entry name" value="WD40"/>
</dbReference>
<dbReference type="InterPro" id="IPR011042">
    <property type="entry name" value="6-blade_b-propeller_TolB-like"/>
</dbReference>
<dbReference type="PANTHER" id="PTHR30329">
    <property type="entry name" value="STATOR ELEMENT OF FLAGELLAR MOTOR COMPLEX"/>
    <property type="match status" value="1"/>
</dbReference>
<reference evidence="7" key="1">
    <citation type="journal article" date="2005" name="Environ. Microbiol.">
        <title>Genetic and functional properties of uncultivated thermophilic crenarchaeotes from a subsurface gold mine as revealed by analysis of genome fragments.</title>
        <authorList>
            <person name="Nunoura T."/>
            <person name="Hirayama H."/>
            <person name="Takami H."/>
            <person name="Oida H."/>
            <person name="Nishi S."/>
            <person name="Shimamura S."/>
            <person name="Suzuki Y."/>
            <person name="Inagaki F."/>
            <person name="Takai K."/>
            <person name="Nealson K.H."/>
            <person name="Horikoshi K."/>
        </authorList>
    </citation>
    <scope>NUCLEOTIDE SEQUENCE</scope>
</reference>
<evidence type="ECO:0000256" key="5">
    <source>
        <dbReference type="PROSITE-ProRule" id="PRU00473"/>
    </source>
</evidence>
<gene>
    <name evidence="7" type="ORF">HGMM_F25B04C25</name>
</gene>
<dbReference type="PRINTS" id="PR01021">
    <property type="entry name" value="OMPADOMAIN"/>
</dbReference>
<keyword evidence="4" id="KW-0802">TPR repeat</keyword>
<dbReference type="EMBL" id="AP011714">
    <property type="protein sequence ID" value="BAL55282.1"/>
    <property type="molecule type" value="Genomic_DNA"/>
</dbReference>
<dbReference type="InterPro" id="IPR050330">
    <property type="entry name" value="Bact_OuterMem_StrucFunc"/>
</dbReference>
<dbReference type="Pfam" id="PF07676">
    <property type="entry name" value="PD40"/>
    <property type="match status" value="3"/>
</dbReference>